<dbReference type="AlphaFoldDB" id="A0AAV0YZ19"/>
<proteinExistence type="predicted"/>
<sequence length="236" mass="26653">MLLLQILLLVLTSHLLHQFQKEHELRFKDKLIKFEYSDFSEPFGMKSSDNLRSGTKMGDFNKVNIVLDISKHLILEINGVVSKEEDLVGAPLIMDEKVYDDHIVEPKKNSKEEDGDLSNIGVTPSASADGKTLLDDMIQKLLVDSQVREYMIIAYINVVALENEDMRSMMKGEVKEDILAADYRMITQTQALKTFVDYLGGNNFNFHHNSTSNVSTPDPEDIVVAPAFTFDPTDLP</sequence>
<organism evidence="2 3">
    <name type="scientific">Vicia faba</name>
    <name type="common">Broad bean</name>
    <name type="synonym">Faba vulgaris</name>
    <dbReference type="NCBI Taxonomy" id="3906"/>
    <lineage>
        <taxon>Eukaryota</taxon>
        <taxon>Viridiplantae</taxon>
        <taxon>Streptophyta</taxon>
        <taxon>Embryophyta</taxon>
        <taxon>Tracheophyta</taxon>
        <taxon>Spermatophyta</taxon>
        <taxon>Magnoliopsida</taxon>
        <taxon>eudicotyledons</taxon>
        <taxon>Gunneridae</taxon>
        <taxon>Pentapetalae</taxon>
        <taxon>rosids</taxon>
        <taxon>fabids</taxon>
        <taxon>Fabales</taxon>
        <taxon>Fabaceae</taxon>
        <taxon>Papilionoideae</taxon>
        <taxon>50 kb inversion clade</taxon>
        <taxon>NPAAA clade</taxon>
        <taxon>Hologalegina</taxon>
        <taxon>IRL clade</taxon>
        <taxon>Fabeae</taxon>
        <taxon>Vicia</taxon>
    </lineage>
</organism>
<accession>A0AAV0YZ19</accession>
<reference evidence="2 3" key="1">
    <citation type="submission" date="2023-01" db="EMBL/GenBank/DDBJ databases">
        <authorList>
            <person name="Kreplak J."/>
        </authorList>
    </citation>
    <scope>NUCLEOTIDE SEQUENCE [LARGE SCALE GENOMIC DNA]</scope>
</reference>
<evidence type="ECO:0000313" key="2">
    <source>
        <dbReference type="EMBL" id="CAI8589767.1"/>
    </source>
</evidence>
<keyword evidence="1" id="KW-0732">Signal</keyword>
<dbReference type="Proteomes" id="UP001157006">
    <property type="component" value="Chromosome 1L"/>
</dbReference>
<evidence type="ECO:0000256" key="1">
    <source>
        <dbReference type="SAM" id="SignalP"/>
    </source>
</evidence>
<name>A0AAV0YZ19_VICFA</name>
<keyword evidence="3" id="KW-1185">Reference proteome</keyword>
<dbReference type="EMBL" id="OX451736">
    <property type="protein sequence ID" value="CAI8589767.1"/>
    <property type="molecule type" value="Genomic_DNA"/>
</dbReference>
<gene>
    <name evidence="2" type="ORF">VFH_I409040</name>
</gene>
<evidence type="ECO:0000313" key="3">
    <source>
        <dbReference type="Proteomes" id="UP001157006"/>
    </source>
</evidence>
<feature type="chain" id="PRO_5043426769" evidence="1">
    <location>
        <begin position="19"/>
        <end position="236"/>
    </location>
</feature>
<protein>
    <submittedName>
        <fullName evidence="2">Uncharacterized protein</fullName>
    </submittedName>
</protein>
<feature type="signal peptide" evidence="1">
    <location>
        <begin position="1"/>
        <end position="18"/>
    </location>
</feature>